<evidence type="ECO:0000313" key="3">
    <source>
        <dbReference type="Proteomes" id="UP000235786"/>
    </source>
</evidence>
<accession>A0A2J6RRY7</accession>
<feature type="region of interest" description="Disordered" evidence="1">
    <location>
        <begin position="125"/>
        <end position="191"/>
    </location>
</feature>
<protein>
    <submittedName>
        <fullName evidence="2">Uncharacterized protein</fullName>
    </submittedName>
</protein>
<name>A0A2J6RRY7_HYAVF</name>
<evidence type="ECO:0000256" key="1">
    <source>
        <dbReference type="SAM" id="MobiDB-lite"/>
    </source>
</evidence>
<keyword evidence="3" id="KW-1185">Reference proteome</keyword>
<proteinExistence type="predicted"/>
<dbReference type="AlphaFoldDB" id="A0A2J6RRY7"/>
<organism evidence="2 3">
    <name type="scientific">Hyaloscypha variabilis (strain UAMH 11265 / GT02V1 / F)</name>
    <name type="common">Meliniomyces variabilis</name>
    <dbReference type="NCBI Taxonomy" id="1149755"/>
    <lineage>
        <taxon>Eukaryota</taxon>
        <taxon>Fungi</taxon>
        <taxon>Dikarya</taxon>
        <taxon>Ascomycota</taxon>
        <taxon>Pezizomycotina</taxon>
        <taxon>Leotiomycetes</taxon>
        <taxon>Helotiales</taxon>
        <taxon>Hyaloscyphaceae</taxon>
        <taxon>Hyaloscypha</taxon>
        <taxon>Hyaloscypha variabilis</taxon>
    </lineage>
</organism>
<sequence length="191" mass="20970">MTLVDRKRDILDAWGRMQSLGRGIVKRVRSRARLLPPLTDQLRCRFPDTSTLVGPSELLAANPQLRQRQRQRQRQKRKTVPRDLSCALSNAPPPPPPSPANAFPTAGRQSQLGLEIREPAVAAAIQNCQPAPSAQADAEEEREPSPSPSQSPPAPRQRHPSTHSTPLPALPKLDSTRLEPPLAHGTCPTLR</sequence>
<gene>
    <name evidence="2" type="ORF">L207DRAFT_527933</name>
</gene>
<dbReference type="Proteomes" id="UP000235786">
    <property type="component" value="Unassembled WGS sequence"/>
</dbReference>
<feature type="compositionally biased region" description="Basic residues" evidence="1">
    <location>
        <begin position="67"/>
        <end position="79"/>
    </location>
</feature>
<evidence type="ECO:0000313" key="2">
    <source>
        <dbReference type="EMBL" id="PMD41285.1"/>
    </source>
</evidence>
<reference evidence="2 3" key="1">
    <citation type="submission" date="2016-04" db="EMBL/GenBank/DDBJ databases">
        <title>A degradative enzymes factory behind the ericoid mycorrhizal symbiosis.</title>
        <authorList>
            <consortium name="DOE Joint Genome Institute"/>
            <person name="Martino E."/>
            <person name="Morin E."/>
            <person name="Grelet G."/>
            <person name="Kuo A."/>
            <person name="Kohler A."/>
            <person name="Daghino S."/>
            <person name="Barry K."/>
            <person name="Choi C."/>
            <person name="Cichocki N."/>
            <person name="Clum A."/>
            <person name="Copeland A."/>
            <person name="Hainaut M."/>
            <person name="Haridas S."/>
            <person name="Labutti K."/>
            <person name="Lindquist E."/>
            <person name="Lipzen A."/>
            <person name="Khouja H.-R."/>
            <person name="Murat C."/>
            <person name="Ohm R."/>
            <person name="Olson A."/>
            <person name="Spatafora J."/>
            <person name="Veneault-Fourrey C."/>
            <person name="Henrissat B."/>
            <person name="Grigoriev I."/>
            <person name="Martin F."/>
            <person name="Perotto S."/>
        </authorList>
    </citation>
    <scope>NUCLEOTIDE SEQUENCE [LARGE SCALE GENOMIC DNA]</scope>
    <source>
        <strain evidence="2 3">F</strain>
    </source>
</reference>
<dbReference type="EMBL" id="KZ613944">
    <property type="protein sequence ID" value="PMD41285.1"/>
    <property type="molecule type" value="Genomic_DNA"/>
</dbReference>
<feature type="compositionally biased region" description="Pro residues" evidence="1">
    <location>
        <begin position="145"/>
        <end position="155"/>
    </location>
</feature>
<feature type="region of interest" description="Disordered" evidence="1">
    <location>
        <begin position="65"/>
        <end position="106"/>
    </location>
</feature>